<evidence type="ECO:0000256" key="4">
    <source>
        <dbReference type="ARBA" id="ARBA00035178"/>
    </source>
</evidence>
<reference evidence="7" key="1">
    <citation type="submission" date="2017-12" db="EMBL/GenBank/DDBJ databases">
        <title>FDA dAtabase for Regulatory Grade micrObial Sequences (FDA-ARGOS): Supporting development and validation of Infectious Disease Dx tests.</title>
        <authorList>
            <person name="Hoffmann M."/>
            <person name="Allard M."/>
            <person name="Evans P."/>
            <person name="Brown E."/>
            <person name="Tallon L."/>
            <person name="Sadzewicz L."/>
            <person name="Sengamalay N."/>
            <person name="Ott S."/>
            <person name="Godinez A."/>
            <person name="Nagaraj S."/>
            <person name="Vavikolanu K."/>
            <person name="Aluvathingal J."/>
            <person name="Nadendla S."/>
            <person name="Sichtig H."/>
        </authorList>
    </citation>
    <scope>NUCLEOTIDE SEQUENCE [LARGE SCALE GENOMIC DNA]</scope>
    <source>
        <strain evidence="7">FDAARGOS_249</strain>
    </source>
</reference>
<dbReference type="Pfam" id="PF01783">
    <property type="entry name" value="Ribosomal_L32p"/>
    <property type="match status" value="1"/>
</dbReference>
<evidence type="ECO:0000313" key="7">
    <source>
        <dbReference type="Proteomes" id="UP000192813"/>
    </source>
</evidence>
<dbReference type="Gene3D" id="1.20.5.640">
    <property type="entry name" value="Single helix bin"/>
    <property type="match status" value="1"/>
</dbReference>
<protein>
    <recommendedName>
        <fullName evidence="4 5">Large ribosomal subunit protein bL32</fullName>
    </recommendedName>
</protein>
<dbReference type="SUPFAM" id="SSF57829">
    <property type="entry name" value="Zn-binding ribosomal proteins"/>
    <property type="match status" value="1"/>
</dbReference>
<dbReference type="AlphaFoldDB" id="A0A2J9PLQ8"/>
<evidence type="ECO:0000256" key="5">
    <source>
        <dbReference type="HAMAP-Rule" id="MF_00340"/>
    </source>
</evidence>
<dbReference type="PANTHER" id="PTHR35534:SF2">
    <property type="entry name" value="LARGE RIBOSOMAL SUBUNIT PROTEIN BL32"/>
    <property type="match status" value="1"/>
</dbReference>
<comment type="caution">
    <text evidence="6">The sequence shown here is derived from an EMBL/GenBank/DDBJ whole genome shotgun (WGS) entry which is preliminary data.</text>
</comment>
<accession>A0A2J9PLQ8</accession>
<dbReference type="Proteomes" id="UP000192813">
    <property type="component" value="Unassembled WGS sequence"/>
</dbReference>
<dbReference type="GO" id="GO:0003735">
    <property type="term" value="F:structural constituent of ribosome"/>
    <property type="evidence" value="ECO:0007669"/>
    <property type="project" value="InterPro"/>
</dbReference>
<dbReference type="NCBIfam" id="TIGR01031">
    <property type="entry name" value="rpmF_bact"/>
    <property type="match status" value="1"/>
</dbReference>
<dbReference type="PANTHER" id="PTHR35534">
    <property type="entry name" value="50S RIBOSOMAL PROTEIN L32"/>
    <property type="match status" value="1"/>
</dbReference>
<organism evidence="6 7">
    <name type="scientific">Aerococcus viridans</name>
    <dbReference type="NCBI Taxonomy" id="1377"/>
    <lineage>
        <taxon>Bacteria</taxon>
        <taxon>Bacillati</taxon>
        <taxon>Bacillota</taxon>
        <taxon>Bacilli</taxon>
        <taxon>Lactobacillales</taxon>
        <taxon>Aerococcaceae</taxon>
        <taxon>Aerococcus</taxon>
    </lineage>
</organism>
<evidence type="ECO:0000256" key="2">
    <source>
        <dbReference type="ARBA" id="ARBA00022980"/>
    </source>
</evidence>
<evidence type="ECO:0000256" key="1">
    <source>
        <dbReference type="ARBA" id="ARBA00008560"/>
    </source>
</evidence>
<dbReference type="EMBL" id="NBTM02000001">
    <property type="protein sequence ID" value="PNL90981.1"/>
    <property type="molecule type" value="Genomic_DNA"/>
</dbReference>
<sequence length="61" mass="6905">MAVPKRKTSKQRKNKRRTHYKLEVPGMNACPNCGELRKSHHVCANCGFYDGKDVMTDPAAE</sequence>
<dbReference type="GO" id="GO:0006412">
    <property type="term" value="P:translation"/>
    <property type="evidence" value="ECO:0007669"/>
    <property type="project" value="UniProtKB-UniRule"/>
</dbReference>
<dbReference type="InterPro" id="IPR002677">
    <property type="entry name" value="Ribosomal_bL32"/>
</dbReference>
<keyword evidence="3 5" id="KW-0687">Ribonucleoprotein</keyword>
<dbReference type="GO" id="GO:0015934">
    <property type="term" value="C:large ribosomal subunit"/>
    <property type="evidence" value="ECO:0007669"/>
    <property type="project" value="InterPro"/>
</dbReference>
<keyword evidence="2 5" id="KW-0689">Ribosomal protein</keyword>
<proteinExistence type="inferred from homology"/>
<comment type="similarity">
    <text evidence="1 5">Belongs to the bacterial ribosomal protein bL32 family.</text>
</comment>
<evidence type="ECO:0000256" key="3">
    <source>
        <dbReference type="ARBA" id="ARBA00023274"/>
    </source>
</evidence>
<dbReference type="InterPro" id="IPR044957">
    <property type="entry name" value="Ribosomal_bL32_bact"/>
</dbReference>
<gene>
    <name evidence="5 6" type="primary">rpmF</name>
    <name evidence="6" type="ORF">A6J77_001440</name>
</gene>
<dbReference type="HAMAP" id="MF_00340">
    <property type="entry name" value="Ribosomal_bL32"/>
    <property type="match status" value="1"/>
</dbReference>
<evidence type="ECO:0000313" key="6">
    <source>
        <dbReference type="EMBL" id="PNL90981.1"/>
    </source>
</evidence>
<dbReference type="InterPro" id="IPR011332">
    <property type="entry name" value="Ribosomal_zn-bd"/>
</dbReference>
<name>A0A2J9PLQ8_9LACT</name>
<dbReference type="RefSeq" id="WP_083067742.1">
    <property type="nucleotide sequence ID" value="NZ_NBTM02000001.1"/>
</dbReference>